<reference evidence="1 2" key="1">
    <citation type="submission" date="2020-02" db="EMBL/GenBank/DDBJ databases">
        <title>Geodermatophilus sabuli CPCC 205279 I12A-02694.</title>
        <authorList>
            <person name="Jiang Z."/>
        </authorList>
    </citation>
    <scope>NUCLEOTIDE SEQUENCE [LARGE SCALE GENOMIC DNA]</scope>
    <source>
        <strain evidence="1 2">I12A-02694</strain>
    </source>
</reference>
<dbReference type="RefSeq" id="WP_163484428.1">
    <property type="nucleotide sequence ID" value="NZ_JAAGWF010000032.1"/>
</dbReference>
<dbReference type="EMBL" id="JAAGWF010000032">
    <property type="protein sequence ID" value="NEK60636.1"/>
    <property type="molecule type" value="Genomic_DNA"/>
</dbReference>
<proteinExistence type="predicted"/>
<keyword evidence="2" id="KW-1185">Reference proteome</keyword>
<evidence type="ECO:0000313" key="1">
    <source>
        <dbReference type="EMBL" id="NEK60636.1"/>
    </source>
</evidence>
<dbReference type="Gene3D" id="3.30.505.20">
    <property type="match status" value="1"/>
</dbReference>
<gene>
    <name evidence="1" type="ORF">GCU56_22525</name>
</gene>
<evidence type="ECO:0000313" key="2">
    <source>
        <dbReference type="Proteomes" id="UP000470246"/>
    </source>
</evidence>
<dbReference type="AlphaFoldDB" id="A0A7K3W720"/>
<comment type="caution">
    <text evidence="1">The sequence shown here is derived from an EMBL/GenBank/DDBJ whole genome shotgun (WGS) entry which is preliminary data.</text>
</comment>
<dbReference type="Proteomes" id="UP000470246">
    <property type="component" value="Unassembled WGS sequence"/>
</dbReference>
<name>A0A7K3W720_9ACTN</name>
<accession>A0A7K3W720</accession>
<organism evidence="1 2">
    <name type="scientific">Geodermatophilus sabuli</name>
    <dbReference type="NCBI Taxonomy" id="1564158"/>
    <lineage>
        <taxon>Bacteria</taxon>
        <taxon>Bacillati</taxon>
        <taxon>Actinomycetota</taxon>
        <taxon>Actinomycetes</taxon>
        <taxon>Geodermatophilales</taxon>
        <taxon>Geodermatophilaceae</taxon>
        <taxon>Geodermatophilus</taxon>
    </lineage>
</organism>
<protein>
    <recommendedName>
        <fullName evidence="3">PepSY domain-containing protein</fullName>
    </recommendedName>
</protein>
<evidence type="ECO:0008006" key="3">
    <source>
        <dbReference type="Google" id="ProtNLM"/>
    </source>
</evidence>
<sequence length="76" mass="7921">MGIPPATPPPDPGLTTDLAVRVATAAVAEHPGTSAVRVEVAEPGRYTAHLVTGDGDRVVVRLDDRLTVLGWITPAR</sequence>